<dbReference type="RefSeq" id="YP_009097789.1">
    <property type="nucleotide sequence ID" value="NC_025414.1"/>
</dbReference>
<evidence type="ECO:0000313" key="1">
    <source>
        <dbReference type="EMBL" id="AIK68123.1"/>
    </source>
</evidence>
<name>A0A076YIA3_9CAUD</name>
<proteinExistence type="predicted"/>
<dbReference type="KEGG" id="vg:22113659"/>
<dbReference type="Proteomes" id="UP000201263">
    <property type="component" value="Segment"/>
</dbReference>
<dbReference type="EMBL" id="KM236237">
    <property type="protein sequence ID" value="AIK68123.1"/>
    <property type="molecule type" value="Genomic_DNA"/>
</dbReference>
<protein>
    <submittedName>
        <fullName evidence="1">Uncharacterized protein</fullName>
    </submittedName>
</protein>
<reference evidence="1 2" key="1">
    <citation type="submission" date="2014-07" db="EMBL/GenBank/DDBJ databases">
        <title>Complete Genome of Citrobacter freundii Myophage Miller.</title>
        <authorList>
            <person name="Hwang K."/>
            <person name="Luna A.J."/>
            <person name="Hernandez A.C."/>
            <person name="Everett G.F.K."/>
        </authorList>
    </citation>
    <scope>NUCLEOTIDE SEQUENCE [LARGE SCALE GENOMIC DNA]</scope>
</reference>
<keyword evidence="2" id="KW-1185">Reference proteome</keyword>
<gene>
    <name evidence="1" type="ORF">CPTMiller_00187</name>
</gene>
<evidence type="ECO:0000313" key="2">
    <source>
        <dbReference type="Proteomes" id="UP000201263"/>
    </source>
</evidence>
<accession>A0A076YIA3</accession>
<sequence length="46" mass="5255">MRNLLNIAEIFCYGVAVYVLFHGDGAGYWIMFGGGLFLSFIKKFFK</sequence>
<organism evidence="1 2">
    <name type="scientific">Citrobacter phage Miller</name>
    <dbReference type="NCBI Taxonomy" id="1527524"/>
    <lineage>
        <taxon>Viruses</taxon>
        <taxon>Duplodnaviria</taxon>
        <taxon>Heunggongvirae</taxon>
        <taxon>Uroviricota</taxon>
        <taxon>Caudoviricetes</taxon>
        <taxon>Pantevenvirales</taxon>
        <taxon>Straboviridae</taxon>
        <taxon>Pseudotevenvirus</taxon>
        <taxon>Pseudotevenvirus miller</taxon>
    </lineage>
</organism>
<dbReference type="GeneID" id="22113659"/>